<dbReference type="SUPFAM" id="SSF50156">
    <property type="entry name" value="PDZ domain-like"/>
    <property type="match status" value="1"/>
</dbReference>
<evidence type="ECO:0000256" key="2">
    <source>
        <dbReference type="ARBA" id="ARBA00022801"/>
    </source>
</evidence>
<dbReference type="SMART" id="SM00228">
    <property type="entry name" value="PDZ"/>
    <property type="match status" value="1"/>
</dbReference>
<name>H5WWF7_9PSEU</name>
<dbReference type="GO" id="GO:0004252">
    <property type="term" value="F:serine-type endopeptidase activity"/>
    <property type="evidence" value="ECO:0007669"/>
    <property type="project" value="InterPro"/>
</dbReference>
<dbReference type="PRINTS" id="PR00834">
    <property type="entry name" value="PROTEASES2C"/>
</dbReference>
<dbReference type="InterPro" id="IPR036034">
    <property type="entry name" value="PDZ_sf"/>
</dbReference>
<evidence type="ECO:0000259" key="4">
    <source>
        <dbReference type="PROSITE" id="PS50106"/>
    </source>
</evidence>
<feature type="domain" description="PDZ" evidence="4">
    <location>
        <begin position="247"/>
        <end position="324"/>
    </location>
</feature>
<dbReference type="EMBL" id="CM001439">
    <property type="protein sequence ID" value="EHR49441.1"/>
    <property type="molecule type" value="Genomic_DNA"/>
</dbReference>
<protein>
    <submittedName>
        <fullName evidence="5">Trypsin-like serine protease with C-terminal PDZ domain</fullName>
    </submittedName>
</protein>
<keyword evidence="1 5" id="KW-0645">Protease</keyword>
<dbReference type="PROSITE" id="PS51257">
    <property type="entry name" value="PROKAR_LIPOPROTEIN"/>
    <property type="match status" value="1"/>
</dbReference>
<dbReference type="PROSITE" id="PS50106">
    <property type="entry name" value="PDZ"/>
    <property type="match status" value="1"/>
</dbReference>
<reference evidence="5 6" key="1">
    <citation type="journal article" date="2012" name="Stand. Genomic Sci.">
        <title>Genome sequence of the ocean sediment bacterium Saccharomonospora marina type strain (XMU15(T)).</title>
        <authorList>
            <person name="Klenk H.P."/>
            <person name="Lu M."/>
            <person name="Lucas S."/>
            <person name="Lapidus A."/>
            <person name="Copeland A."/>
            <person name="Pitluck S."/>
            <person name="Goodwin L.A."/>
            <person name="Han C."/>
            <person name="Tapia R."/>
            <person name="Brambilla E.M."/>
            <person name="Potter G."/>
            <person name="Land M."/>
            <person name="Ivanova N."/>
            <person name="Rohde M."/>
            <person name="Goker M."/>
            <person name="Detter J.C."/>
            <person name="Li W.J."/>
            <person name="Kyrpides N.C."/>
            <person name="Woyke T."/>
        </authorList>
    </citation>
    <scope>NUCLEOTIDE SEQUENCE [LARGE SCALE GENOMIC DNA]</scope>
    <source>
        <strain evidence="5 6">XMU15</strain>
    </source>
</reference>
<organism evidence="5 6">
    <name type="scientific">Saccharomonospora marina XMU15</name>
    <dbReference type="NCBI Taxonomy" id="882083"/>
    <lineage>
        <taxon>Bacteria</taxon>
        <taxon>Bacillati</taxon>
        <taxon>Actinomycetota</taxon>
        <taxon>Actinomycetes</taxon>
        <taxon>Pseudonocardiales</taxon>
        <taxon>Pseudonocardiaceae</taxon>
        <taxon>Saccharomonospora</taxon>
    </lineage>
</organism>
<dbReference type="Gene3D" id="2.30.42.10">
    <property type="match status" value="1"/>
</dbReference>
<sequence>MPSRLSVLAVATAVLFVAGCTGGQQDPSGGQGGEPANSAQAPENSGYADLVERVEPSVVTVRTPADGIGSGVVLRDNIVVTNQHVVTDQRQVTLTYADGTESGATVLATDRITDLAVLRTERGDLPVPEFRKQLPRPGERAIAIGSPLGFENSVTAGIVSGLHREIPGSAAQSRSLVDLIQTDASISPGNSGGALLDAEGRVIGINEAYIPPSAGAVSLGFAIPTSTVLDTTAELLEDGTATHPYLGLSLGRLTESIRQQLGIQTEEGALVLGVEQGSPAEEAGLRRGDVLVRFGDTRISSVEELLTALRRTEPGQRVPVEYVRDNQRQQATITIGSREG</sequence>
<evidence type="ECO:0000313" key="6">
    <source>
        <dbReference type="Proteomes" id="UP000004926"/>
    </source>
</evidence>
<dbReference type="STRING" id="882083.SacmaDRAFT_1158"/>
<gene>
    <name evidence="5" type="ORF">SacmaDRAFT_1158</name>
</gene>
<keyword evidence="6" id="KW-1185">Reference proteome</keyword>
<dbReference type="Gene3D" id="2.40.10.120">
    <property type="match status" value="1"/>
</dbReference>
<proteinExistence type="predicted"/>
<keyword evidence="2" id="KW-0378">Hydrolase</keyword>
<dbReference type="GO" id="GO:0006508">
    <property type="term" value="P:proteolysis"/>
    <property type="evidence" value="ECO:0007669"/>
    <property type="project" value="UniProtKB-KW"/>
</dbReference>
<dbReference type="AlphaFoldDB" id="H5WWF7"/>
<dbReference type="InterPro" id="IPR001940">
    <property type="entry name" value="Peptidase_S1C"/>
</dbReference>
<dbReference type="InterPro" id="IPR001478">
    <property type="entry name" value="PDZ"/>
</dbReference>
<dbReference type="OrthoDB" id="9758917at2"/>
<dbReference type="Proteomes" id="UP000004926">
    <property type="component" value="Chromosome"/>
</dbReference>
<dbReference type="Pfam" id="PF13180">
    <property type="entry name" value="PDZ_2"/>
    <property type="match status" value="1"/>
</dbReference>
<dbReference type="RefSeq" id="WP_009152827.1">
    <property type="nucleotide sequence ID" value="NZ_CM001439.1"/>
</dbReference>
<dbReference type="InterPro" id="IPR051201">
    <property type="entry name" value="Chloro_Bact_Ser_Proteases"/>
</dbReference>
<dbReference type="InterPro" id="IPR009003">
    <property type="entry name" value="Peptidase_S1_PA"/>
</dbReference>
<dbReference type="SUPFAM" id="SSF50494">
    <property type="entry name" value="Trypsin-like serine proteases"/>
    <property type="match status" value="1"/>
</dbReference>
<evidence type="ECO:0000313" key="5">
    <source>
        <dbReference type="EMBL" id="EHR49441.1"/>
    </source>
</evidence>
<evidence type="ECO:0000256" key="3">
    <source>
        <dbReference type="SAM" id="MobiDB-lite"/>
    </source>
</evidence>
<dbReference type="PANTHER" id="PTHR43343">
    <property type="entry name" value="PEPTIDASE S12"/>
    <property type="match status" value="1"/>
</dbReference>
<accession>H5WWF7</accession>
<feature type="region of interest" description="Disordered" evidence="3">
    <location>
        <begin position="25"/>
        <end position="44"/>
    </location>
</feature>
<evidence type="ECO:0000256" key="1">
    <source>
        <dbReference type="ARBA" id="ARBA00022670"/>
    </source>
</evidence>
<dbReference type="eggNOG" id="COG0265">
    <property type="taxonomic scope" value="Bacteria"/>
</dbReference>
<dbReference type="Pfam" id="PF13365">
    <property type="entry name" value="Trypsin_2"/>
    <property type="match status" value="1"/>
</dbReference>
<dbReference type="PANTHER" id="PTHR43343:SF3">
    <property type="entry name" value="PROTEASE DO-LIKE 8, CHLOROPLASTIC"/>
    <property type="match status" value="1"/>
</dbReference>
<dbReference type="HOGENOM" id="CLU_020120_2_2_11"/>